<feature type="domain" description="Beta-defensin-like" evidence="2">
    <location>
        <begin position="29"/>
        <end position="61"/>
    </location>
</feature>
<evidence type="ECO:0000256" key="1">
    <source>
        <dbReference type="SAM" id="SignalP"/>
    </source>
</evidence>
<organism evidence="3 4">
    <name type="scientific">Salvator merianae</name>
    <name type="common">Argentine black and white tegu</name>
    <name type="synonym">Tupinambis merianae</name>
    <dbReference type="NCBI Taxonomy" id="96440"/>
    <lineage>
        <taxon>Eukaryota</taxon>
        <taxon>Metazoa</taxon>
        <taxon>Chordata</taxon>
        <taxon>Craniata</taxon>
        <taxon>Vertebrata</taxon>
        <taxon>Euteleostomi</taxon>
        <taxon>Lepidosauria</taxon>
        <taxon>Squamata</taxon>
        <taxon>Bifurcata</taxon>
        <taxon>Unidentata</taxon>
        <taxon>Episquamata</taxon>
        <taxon>Laterata</taxon>
        <taxon>Teiioidea</taxon>
        <taxon>Teiidae</taxon>
        <taxon>Salvator</taxon>
    </lineage>
</organism>
<reference evidence="3" key="2">
    <citation type="submission" date="2025-09" db="UniProtKB">
        <authorList>
            <consortium name="Ensembl"/>
        </authorList>
    </citation>
    <scope>IDENTIFICATION</scope>
</reference>
<accession>A0A8D0DH26</accession>
<protein>
    <recommendedName>
        <fullName evidence="2">Beta-defensin-like domain-containing protein</fullName>
    </recommendedName>
</protein>
<name>A0A8D0DH26_SALMN</name>
<dbReference type="Pfam" id="PF00711">
    <property type="entry name" value="Defensin_beta"/>
    <property type="match status" value="1"/>
</dbReference>
<dbReference type="InterPro" id="IPR001855">
    <property type="entry name" value="Defensin_beta-like"/>
</dbReference>
<evidence type="ECO:0000313" key="4">
    <source>
        <dbReference type="Proteomes" id="UP000694421"/>
    </source>
</evidence>
<dbReference type="Ensembl" id="ENSSMRT00000004130.1">
    <property type="protein sequence ID" value="ENSSMRP00000003470.1"/>
    <property type="gene ID" value="ENSSMRG00000002911.1"/>
</dbReference>
<keyword evidence="1" id="KW-0732">Signal</keyword>
<keyword evidence="4" id="KW-1185">Reference proteome</keyword>
<feature type="signal peptide" evidence="1">
    <location>
        <begin position="1"/>
        <end position="23"/>
    </location>
</feature>
<dbReference type="GO" id="GO:0005576">
    <property type="term" value="C:extracellular region"/>
    <property type="evidence" value="ECO:0007669"/>
    <property type="project" value="InterPro"/>
</dbReference>
<dbReference type="GO" id="GO:0006952">
    <property type="term" value="P:defense response"/>
    <property type="evidence" value="ECO:0007669"/>
    <property type="project" value="InterPro"/>
</dbReference>
<sequence length="70" mass="7841">MVTLLSETTQLFCLSLSSHAGLAADIQTPKQCRKIHGKCSNSPCGEKERKFGKCSENEYCCVARIWYIRA</sequence>
<dbReference type="Proteomes" id="UP000694421">
    <property type="component" value="Unplaced"/>
</dbReference>
<feature type="chain" id="PRO_5034468085" description="Beta-defensin-like domain-containing protein" evidence="1">
    <location>
        <begin position="24"/>
        <end position="70"/>
    </location>
</feature>
<evidence type="ECO:0000259" key="2">
    <source>
        <dbReference type="Pfam" id="PF00711"/>
    </source>
</evidence>
<proteinExistence type="predicted"/>
<dbReference type="AlphaFoldDB" id="A0A8D0DH26"/>
<reference evidence="3" key="1">
    <citation type="submission" date="2025-08" db="UniProtKB">
        <authorList>
            <consortium name="Ensembl"/>
        </authorList>
    </citation>
    <scope>IDENTIFICATION</scope>
</reference>
<evidence type="ECO:0000313" key="3">
    <source>
        <dbReference type="Ensembl" id="ENSSMRP00000003470.1"/>
    </source>
</evidence>